<feature type="transmembrane region" description="Helical" evidence="1">
    <location>
        <begin position="41"/>
        <end position="59"/>
    </location>
</feature>
<gene>
    <name evidence="3" type="ORF">AVDCRST_MAG82-2733</name>
</gene>
<dbReference type="Pfam" id="PF01882">
    <property type="entry name" value="DUF58"/>
    <property type="match status" value="1"/>
</dbReference>
<dbReference type="AlphaFoldDB" id="A0A6J4QH27"/>
<feature type="transmembrane region" description="Helical" evidence="1">
    <location>
        <begin position="18"/>
        <end position="35"/>
    </location>
</feature>
<feature type="domain" description="DUF58" evidence="2">
    <location>
        <begin position="198"/>
        <end position="270"/>
    </location>
</feature>
<evidence type="ECO:0000256" key="1">
    <source>
        <dbReference type="SAM" id="Phobius"/>
    </source>
</evidence>
<keyword evidence="1" id="KW-1133">Transmembrane helix</keyword>
<organism evidence="3">
    <name type="scientific">uncultured Rubrobacteraceae bacterium</name>
    <dbReference type="NCBI Taxonomy" id="349277"/>
    <lineage>
        <taxon>Bacteria</taxon>
        <taxon>Bacillati</taxon>
        <taxon>Actinomycetota</taxon>
        <taxon>Rubrobacteria</taxon>
        <taxon>Rubrobacterales</taxon>
        <taxon>Rubrobacteraceae</taxon>
        <taxon>environmental samples</taxon>
    </lineage>
</organism>
<reference evidence="3" key="1">
    <citation type="submission" date="2020-02" db="EMBL/GenBank/DDBJ databases">
        <authorList>
            <person name="Meier V. D."/>
        </authorList>
    </citation>
    <scope>NUCLEOTIDE SEQUENCE</scope>
    <source>
        <strain evidence="3">AVDCRST_MAG82</strain>
    </source>
</reference>
<evidence type="ECO:0000259" key="2">
    <source>
        <dbReference type="Pfam" id="PF01882"/>
    </source>
</evidence>
<keyword evidence="1" id="KW-0472">Membrane</keyword>
<protein>
    <recommendedName>
        <fullName evidence="2">DUF58 domain-containing protein</fullName>
    </recommendedName>
</protein>
<dbReference type="PANTHER" id="PTHR34351">
    <property type="entry name" value="SLR1927 PROTEIN-RELATED"/>
    <property type="match status" value="1"/>
</dbReference>
<dbReference type="InterPro" id="IPR002881">
    <property type="entry name" value="DUF58"/>
</dbReference>
<keyword evidence="1" id="KW-0812">Transmembrane</keyword>
<evidence type="ECO:0000313" key="3">
    <source>
        <dbReference type="EMBL" id="CAA9439734.1"/>
    </source>
</evidence>
<dbReference type="EMBL" id="CADCVA010000343">
    <property type="protein sequence ID" value="CAA9439734.1"/>
    <property type="molecule type" value="Genomic_DNA"/>
</dbReference>
<sequence>MSLRGAPRLSVRPTARGWQALVAGAVTLLVARLIGTTQFHQLAYALLTLPLASLILGIMGSRGLRYSRALSPGTRITAGREARLRLLLERSRFRAAKVGVSDRLPGPREFDFPGSRKNSKIEVPLTFARRGVYELGPAEVKVADPFGLLGFARRFEERTEVVVYPKVHGLRGFPLRGGNMEAGARGSRGRRGEEFASLREYRRGDDRRHIHWKSLARTGELFVKEFSLQAPRRHTVALDLRREGLRPQEDEVEDAVSAAASVLTLLAREGLPFRLLGTDGVETGFGSDEDSYWEAMRLLATARADGVRPLGETVLGERGRLGEGVILVSRTRDDGLPNCVRKLRDAGLSVIVVVLATHTYRTPPVPGAATPTVVARDREAEFLRGVGRLEAAGAIVRVVSHTGGVEGLSGGRGVEVVG</sequence>
<dbReference type="PANTHER" id="PTHR34351:SF2">
    <property type="entry name" value="DUF58 DOMAIN-CONTAINING PROTEIN"/>
    <property type="match status" value="1"/>
</dbReference>
<accession>A0A6J4QH27</accession>
<name>A0A6J4QH27_9ACTN</name>
<proteinExistence type="predicted"/>